<gene>
    <name evidence="2" type="ORF">BWQ96_08400</name>
</gene>
<dbReference type="Proteomes" id="UP000247409">
    <property type="component" value="Unassembled WGS sequence"/>
</dbReference>
<feature type="compositionally biased region" description="Basic and acidic residues" evidence="1">
    <location>
        <begin position="52"/>
        <end position="64"/>
    </location>
</feature>
<proteinExistence type="predicted"/>
<reference evidence="2 3" key="1">
    <citation type="journal article" date="2018" name="Mol. Biol. Evol.">
        <title>Analysis of the draft genome of the red seaweed Gracilariopsis chorda provides insights into genome size evolution in Rhodophyta.</title>
        <authorList>
            <person name="Lee J."/>
            <person name="Yang E.C."/>
            <person name="Graf L."/>
            <person name="Yang J.H."/>
            <person name="Qiu H."/>
            <person name="Zel Zion U."/>
            <person name="Chan C.X."/>
            <person name="Stephens T.G."/>
            <person name="Weber A.P.M."/>
            <person name="Boo G.H."/>
            <person name="Boo S.M."/>
            <person name="Kim K.M."/>
            <person name="Shin Y."/>
            <person name="Jung M."/>
            <person name="Lee S.J."/>
            <person name="Yim H.S."/>
            <person name="Lee J.H."/>
            <person name="Bhattacharya D."/>
            <person name="Yoon H.S."/>
        </authorList>
    </citation>
    <scope>NUCLEOTIDE SEQUENCE [LARGE SCALE GENOMIC DNA]</scope>
    <source>
        <strain evidence="2 3">SKKU-2015</strain>
        <tissue evidence="2">Whole body</tissue>
    </source>
</reference>
<organism evidence="2 3">
    <name type="scientific">Gracilariopsis chorda</name>
    <dbReference type="NCBI Taxonomy" id="448386"/>
    <lineage>
        <taxon>Eukaryota</taxon>
        <taxon>Rhodophyta</taxon>
        <taxon>Florideophyceae</taxon>
        <taxon>Rhodymeniophycidae</taxon>
        <taxon>Gracilariales</taxon>
        <taxon>Gracilariaceae</taxon>
        <taxon>Gracilariopsis</taxon>
    </lineage>
</organism>
<protein>
    <submittedName>
        <fullName evidence="2">Uncharacterized protein</fullName>
    </submittedName>
</protein>
<evidence type="ECO:0000256" key="1">
    <source>
        <dbReference type="SAM" id="MobiDB-lite"/>
    </source>
</evidence>
<feature type="region of interest" description="Disordered" evidence="1">
    <location>
        <begin position="37"/>
        <end position="82"/>
    </location>
</feature>
<name>A0A2V3IID6_9FLOR</name>
<dbReference type="EMBL" id="NBIV01000188">
    <property type="protein sequence ID" value="PXF41865.1"/>
    <property type="molecule type" value="Genomic_DNA"/>
</dbReference>
<sequence length="82" mass="9394">MCFPATTRRTAFELLFANFDRPIPEIIAAMESRMNARGEVDKNHTNDQGGVDLRRGEKRNRGSVEEVDQSTVDVKVAKRMRR</sequence>
<evidence type="ECO:0000313" key="3">
    <source>
        <dbReference type="Proteomes" id="UP000247409"/>
    </source>
</evidence>
<dbReference type="AlphaFoldDB" id="A0A2V3IID6"/>
<keyword evidence="3" id="KW-1185">Reference proteome</keyword>
<comment type="caution">
    <text evidence="2">The sequence shown here is derived from an EMBL/GenBank/DDBJ whole genome shotgun (WGS) entry which is preliminary data.</text>
</comment>
<evidence type="ECO:0000313" key="2">
    <source>
        <dbReference type="EMBL" id="PXF41865.1"/>
    </source>
</evidence>
<accession>A0A2V3IID6</accession>